<feature type="region of interest" description="Disordered" evidence="1">
    <location>
        <begin position="34"/>
        <end position="59"/>
    </location>
</feature>
<evidence type="ECO:0000256" key="1">
    <source>
        <dbReference type="SAM" id="MobiDB-lite"/>
    </source>
</evidence>
<proteinExistence type="predicted"/>
<organism evidence="2 3">
    <name type="scientific">Desulfotomaculum copahuensis</name>
    <dbReference type="NCBI Taxonomy" id="1838280"/>
    <lineage>
        <taxon>Bacteria</taxon>
        <taxon>Bacillati</taxon>
        <taxon>Bacillota</taxon>
        <taxon>Clostridia</taxon>
        <taxon>Eubacteriales</taxon>
        <taxon>Desulfotomaculaceae</taxon>
        <taxon>Desulfotomaculum</taxon>
    </lineage>
</organism>
<dbReference type="EMBL" id="LYVF01000013">
    <property type="protein sequence ID" value="OAT86525.1"/>
    <property type="molecule type" value="Genomic_DNA"/>
</dbReference>
<reference evidence="2 3" key="1">
    <citation type="submission" date="2016-04" db="EMBL/GenBank/DDBJ databases">
        <authorList>
            <person name="Evans L.H."/>
            <person name="Alamgir A."/>
            <person name="Owens N."/>
            <person name="Weber N.D."/>
            <person name="Virtaneva K."/>
            <person name="Barbian K."/>
            <person name="Babar A."/>
            <person name="Rosenke K."/>
        </authorList>
    </citation>
    <scope>NUCLEOTIDE SEQUENCE [LARGE SCALE GENOMIC DNA]</scope>
    <source>
        <strain evidence="2 3">LMa1</strain>
    </source>
</reference>
<comment type="caution">
    <text evidence="2">The sequence shown here is derived from an EMBL/GenBank/DDBJ whole genome shotgun (WGS) entry which is preliminary data.</text>
</comment>
<keyword evidence="3" id="KW-1185">Reference proteome</keyword>
<evidence type="ECO:0000313" key="3">
    <source>
        <dbReference type="Proteomes" id="UP000078532"/>
    </source>
</evidence>
<dbReference type="STRING" id="1838280.A6M21_03700"/>
<accession>A0A1B7LIX7</accession>
<dbReference type="AlphaFoldDB" id="A0A1B7LIX7"/>
<dbReference type="Proteomes" id="UP000078532">
    <property type="component" value="Unassembled WGS sequence"/>
</dbReference>
<sequence>MLQHRGRAGKKTRPRCCLALPGGVVRPLTYRPGAVADHHPEERNPPFAGLKINTAADKI</sequence>
<name>A0A1B7LIX7_9FIRM</name>
<protein>
    <submittedName>
        <fullName evidence="2">Uncharacterized protein</fullName>
    </submittedName>
</protein>
<gene>
    <name evidence="2" type="ORF">A6M21_03700</name>
</gene>
<evidence type="ECO:0000313" key="2">
    <source>
        <dbReference type="EMBL" id="OAT86525.1"/>
    </source>
</evidence>